<evidence type="ECO:0000313" key="1">
    <source>
        <dbReference type="EMBL" id="NYD30664.1"/>
    </source>
</evidence>
<reference evidence="1 2" key="1">
    <citation type="submission" date="2020-07" db="EMBL/GenBank/DDBJ databases">
        <title>Sequencing the genomes of 1000 actinobacteria strains.</title>
        <authorList>
            <person name="Klenk H.-P."/>
        </authorList>
    </citation>
    <scope>NUCLEOTIDE SEQUENCE [LARGE SCALE GENOMIC DNA]</scope>
    <source>
        <strain evidence="1 2">DSM 19082</strain>
    </source>
</reference>
<dbReference type="RefSeq" id="WP_179726888.1">
    <property type="nucleotide sequence ID" value="NZ_BAABEF010000001.1"/>
</dbReference>
<keyword evidence="2" id="KW-1185">Reference proteome</keyword>
<dbReference type="Proteomes" id="UP000582231">
    <property type="component" value="Unassembled WGS sequence"/>
</dbReference>
<gene>
    <name evidence="1" type="ORF">BJ958_002210</name>
</gene>
<evidence type="ECO:0000313" key="2">
    <source>
        <dbReference type="Proteomes" id="UP000582231"/>
    </source>
</evidence>
<accession>A0A852RRV4</accession>
<protein>
    <submittedName>
        <fullName evidence="1">Uncharacterized protein</fullName>
    </submittedName>
</protein>
<comment type="caution">
    <text evidence="1">The sequence shown here is derived from an EMBL/GenBank/DDBJ whole genome shotgun (WGS) entry which is preliminary data.</text>
</comment>
<proteinExistence type="predicted"/>
<organism evidence="1 2">
    <name type="scientific">Nocardioides kongjuensis</name>
    <dbReference type="NCBI Taxonomy" id="349522"/>
    <lineage>
        <taxon>Bacteria</taxon>
        <taxon>Bacillati</taxon>
        <taxon>Actinomycetota</taxon>
        <taxon>Actinomycetes</taxon>
        <taxon>Propionibacteriales</taxon>
        <taxon>Nocardioidaceae</taxon>
        <taxon>Nocardioides</taxon>
    </lineage>
</organism>
<sequence length="217" mass="22643">MSAPTTVAPPPVRQELVHVAIEDDAAPLVRQLGRTLREAVLAGHPLDELSRSGGTVAVRSHDTPQAATITLGATIEVSGGVLAEPDATVVVDLHDRFAATEEPTGDAVLAAGVLRALRRPLPHWREAAARFWQETRAIPGIPDVLVVHVTGPDGPEEGRFGEGATAYEVTGPADLLAGVFTGADDFLAALGAGLQVKGTLSQLSVMTAASWKVRFDV</sequence>
<name>A0A852RRV4_9ACTN</name>
<dbReference type="AlphaFoldDB" id="A0A852RRV4"/>
<dbReference type="EMBL" id="JACCBF010000001">
    <property type="protein sequence ID" value="NYD30664.1"/>
    <property type="molecule type" value="Genomic_DNA"/>
</dbReference>